<evidence type="ECO:0000256" key="8">
    <source>
        <dbReference type="PROSITE-ProRule" id="PRU00339"/>
    </source>
</evidence>
<gene>
    <name evidence="10" type="ORF">cyc_02960</name>
</gene>
<feature type="repeat" description="TPR" evidence="8">
    <location>
        <begin position="461"/>
        <end position="494"/>
    </location>
</feature>
<dbReference type="SMART" id="SM00028">
    <property type="entry name" value="TPR"/>
    <property type="match status" value="4"/>
</dbReference>
<dbReference type="GO" id="GO:0005829">
    <property type="term" value="C:cytosol"/>
    <property type="evidence" value="ECO:0007669"/>
    <property type="project" value="TreeGrafter"/>
</dbReference>
<evidence type="ECO:0000256" key="5">
    <source>
        <dbReference type="ARBA" id="ARBA00022737"/>
    </source>
</evidence>
<dbReference type="Proteomes" id="UP000095192">
    <property type="component" value="Unassembled WGS sequence"/>
</dbReference>
<dbReference type="InParanoid" id="A0A1D3DAB1"/>
<keyword evidence="6 8" id="KW-0802">TPR repeat</keyword>
<evidence type="ECO:0000256" key="9">
    <source>
        <dbReference type="SAM" id="MobiDB-lite"/>
    </source>
</evidence>
<dbReference type="PANTHER" id="PTHR10130">
    <property type="entry name" value="PEROXISOMAL TARGETING SIGNAL 1 RECEPTOR PEX5"/>
    <property type="match status" value="1"/>
</dbReference>
<dbReference type="GO" id="GO:0005052">
    <property type="term" value="F:peroxisome matrix targeting signal-1 binding"/>
    <property type="evidence" value="ECO:0007669"/>
    <property type="project" value="TreeGrafter"/>
</dbReference>
<evidence type="ECO:0000256" key="7">
    <source>
        <dbReference type="ARBA" id="ARBA00023140"/>
    </source>
</evidence>
<comment type="subcellular location">
    <subcellularLocation>
        <location evidence="2">Cytoplasm</location>
    </subcellularLocation>
    <subcellularLocation>
        <location evidence="1">Peroxisome</location>
    </subcellularLocation>
</comment>
<keyword evidence="7" id="KW-0576">Peroxisome</keyword>
<dbReference type="SUPFAM" id="SSF48452">
    <property type="entry name" value="TPR-like"/>
    <property type="match status" value="1"/>
</dbReference>
<dbReference type="InterPro" id="IPR024111">
    <property type="entry name" value="PEX5/PEX5L"/>
</dbReference>
<evidence type="ECO:0000256" key="1">
    <source>
        <dbReference type="ARBA" id="ARBA00004275"/>
    </source>
</evidence>
<evidence type="ECO:0000256" key="6">
    <source>
        <dbReference type="ARBA" id="ARBA00022803"/>
    </source>
</evidence>
<feature type="repeat" description="TPR" evidence="8">
    <location>
        <begin position="531"/>
        <end position="564"/>
    </location>
</feature>
<dbReference type="GO" id="GO:0016560">
    <property type="term" value="P:protein import into peroxisome matrix, docking"/>
    <property type="evidence" value="ECO:0007669"/>
    <property type="project" value="TreeGrafter"/>
</dbReference>
<dbReference type="PROSITE" id="PS50005">
    <property type="entry name" value="TPR"/>
    <property type="match status" value="3"/>
</dbReference>
<evidence type="ECO:0000256" key="2">
    <source>
        <dbReference type="ARBA" id="ARBA00004496"/>
    </source>
</evidence>
<dbReference type="AlphaFoldDB" id="A0A1D3DAB1"/>
<dbReference type="InterPro" id="IPR019734">
    <property type="entry name" value="TPR_rpt"/>
</dbReference>
<feature type="repeat" description="TPR" evidence="8">
    <location>
        <begin position="497"/>
        <end position="530"/>
    </location>
</feature>
<dbReference type="EMBL" id="JROU02000094">
    <property type="protein sequence ID" value="OEH80380.1"/>
    <property type="molecule type" value="Genomic_DNA"/>
</dbReference>
<dbReference type="GO" id="GO:0005778">
    <property type="term" value="C:peroxisomal membrane"/>
    <property type="evidence" value="ECO:0007669"/>
    <property type="project" value="TreeGrafter"/>
</dbReference>
<name>A0A1D3DAB1_9EIME</name>
<evidence type="ECO:0000256" key="4">
    <source>
        <dbReference type="ARBA" id="ARBA00022490"/>
    </source>
</evidence>
<keyword evidence="5" id="KW-0677">Repeat</keyword>
<proteinExistence type="inferred from homology"/>
<evidence type="ECO:0000313" key="10">
    <source>
        <dbReference type="EMBL" id="OEH80380.1"/>
    </source>
</evidence>
<dbReference type="InterPro" id="IPR011990">
    <property type="entry name" value="TPR-like_helical_dom_sf"/>
</dbReference>
<dbReference type="PANTHER" id="PTHR10130:SF0">
    <property type="entry name" value="GH08708P"/>
    <property type="match status" value="1"/>
</dbReference>
<organism evidence="10 11">
    <name type="scientific">Cyclospora cayetanensis</name>
    <dbReference type="NCBI Taxonomy" id="88456"/>
    <lineage>
        <taxon>Eukaryota</taxon>
        <taxon>Sar</taxon>
        <taxon>Alveolata</taxon>
        <taxon>Apicomplexa</taxon>
        <taxon>Conoidasida</taxon>
        <taxon>Coccidia</taxon>
        <taxon>Eucoccidiorida</taxon>
        <taxon>Eimeriorina</taxon>
        <taxon>Eimeriidae</taxon>
        <taxon>Cyclospora</taxon>
    </lineage>
</organism>
<dbReference type="VEuPathDB" id="ToxoDB:LOC34619727"/>
<keyword evidence="11" id="KW-1185">Reference proteome</keyword>
<accession>A0A1D3DAB1</accession>
<feature type="region of interest" description="Disordered" evidence="9">
    <location>
        <begin position="1"/>
        <end position="31"/>
    </location>
</feature>
<dbReference type="VEuPathDB" id="ToxoDB:cyc_02960"/>
<keyword evidence="4" id="KW-0963">Cytoplasm</keyword>
<reference evidence="10 11" key="1">
    <citation type="journal article" date="2016" name="BMC Genomics">
        <title>Comparative genomics reveals Cyclospora cayetanensis possesses coccidia-like metabolism and invasion components but unique surface antigens.</title>
        <authorList>
            <person name="Liu S."/>
            <person name="Wang L."/>
            <person name="Zheng H."/>
            <person name="Xu Z."/>
            <person name="Roellig D.M."/>
            <person name="Li N."/>
            <person name="Frace M.A."/>
            <person name="Tang K."/>
            <person name="Arrowood M.J."/>
            <person name="Moss D.M."/>
            <person name="Zhang L."/>
            <person name="Feng Y."/>
            <person name="Xiao L."/>
        </authorList>
    </citation>
    <scope>NUCLEOTIDE SEQUENCE [LARGE SCALE GENOMIC DNA]</scope>
    <source>
        <strain evidence="10 11">CHN_HEN01</strain>
    </source>
</reference>
<protein>
    <submittedName>
        <fullName evidence="10">TPR domain-containing protein</fullName>
    </submittedName>
</protein>
<dbReference type="Pfam" id="PF13432">
    <property type="entry name" value="TPR_16"/>
    <property type="match status" value="2"/>
</dbReference>
<comment type="caution">
    <text evidence="10">The sequence shown here is derived from an EMBL/GenBank/DDBJ whole genome shotgun (WGS) entry which is preliminary data.</text>
</comment>
<dbReference type="Gene3D" id="1.25.40.10">
    <property type="entry name" value="Tetratricopeptide repeat domain"/>
    <property type="match status" value="1"/>
</dbReference>
<evidence type="ECO:0000256" key="3">
    <source>
        <dbReference type="ARBA" id="ARBA00005348"/>
    </source>
</evidence>
<sequence>MAFRALLSHQQPQGCNAPSGPPAVSGSRSNPLTSFLTAATEDPLRTQQLTEGYNLAALQGPLGAPLEEPFIVSQQEKGFLPPFTGAVVGEHHVSPIERAVAEAVTTRAAPHATTSYGNVWAAEFMSRLQRQPPQPRQMVQHFGNDSGGLVQEWANTVARDLVRGLKAVGGPKLLNAEFTRFVEALADGGIRLENGQLLTNEGRKADWDEILASEEAKKMVGASFETEDAFDEAPEAATDFDKSLRELEETWKKAHANGEIDDEELGLFQSIFNSKDMTEILQKDTPEQMGAMLESASGGSEGGVDNLVEPPVYFRKENPYLKTAGGLECAQRLLAEGKLQEAILALEAEVQRHPNSSEGWRLLGECHADNEQDIEAIHCLKRGHGVDPYNLDSLMALGVSLTNELDVSQALLYLRTWLANHDDFQGLPGLSERPPDDFQLLKSEVASLFEAALRQPQGSAGRLHSALGVLYNIDRHYDKALYHLSEALKYAKNDVAASLWNKIGATLANSGRSAAALIAYQQTLSLRPNYPRAWTNLGVAKANLGEMEQALQHYLVALELNPEATHLWYYIRSALISLNRYDWISFTENRDFQGLRKVVPRGDAPPLSALIAPGDPRAAENSPKVLEHIFSLIR</sequence>
<dbReference type="PROSITE" id="PS50293">
    <property type="entry name" value="TPR_REGION"/>
    <property type="match status" value="1"/>
</dbReference>
<comment type="similarity">
    <text evidence="3">Belongs to the peroxisomal targeting signal receptor family.</text>
</comment>
<evidence type="ECO:0000313" key="11">
    <source>
        <dbReference type="Proteomes" id="UP000095192"/>
    </source>
</evidence>